<dbReference type="InterPro" id="IPR043502">
    <property type="entry name" value="DNA/RNA_pol_sf"/>
</dbReference>
<name>A0A0C1ENL1_9BACT</name>
<protein>
    <recommendedName>
        <fullName evidence="3">Reverse transcriptase domain-containing protein</fullName>
    </recommendedName>
</protein>
<dbReference type="EMBL" id="JSAM01000055">
    <property type="protein sequence ID" value="KIA77899.1"/>
    <property type="molecule type" value="Genomic_DNA"/>
</dbReference>
<evidence type="ECO:0000313" key="1">
    <source>
        <dbReference type="EMBL" id="KIA77899.1"/>
    </source>
</evidence>
<sequence>MLPRMIRKVSANGKQPCYALKMDIKRFFDTINHQILKTLLRKNIADEKALKNYRYNH</sequence>
<comment type="caution">
    <text evidence="1">The sequence shown here is derived from an EMBL/GenBank/DDBJ whole genome shotgun (WGS) entry which is preliminary data.</text>
</comment>
<evidence type="ECO:0000313" key="2">
    <source>
        <dbReference type="Proteomes" id="UP000031307"/>
    </source>
</evidence>
<gene>
    <name evidence="1" type="ORF">DB43_FK00040</name>
</gene>
<dbReference type="AlphaFoldDB" id="A0A0C1ENL1"/>
<dbReference type="PATRIC" id="fig|83552.4.peg.902"/>
<organism evidence="1 2">
    <name type="scientific">Parachlamydia acanthamoebae</name>
    <dbReference type="NCBI Taxonomy" id="83552"/>
    <lineage>
        <taxon>Bacteria</taxon>
        <taxon>Pseudomonadati</taxon>
        <taxon>Chlamydiota</taxon>
        <taxon>Chlamydiia</taxon>
        <taxon>Parachlamydiales</taxon>
        <taxon>Parachlamydiaceae</taxon>
        <taxon>Parachlamydia</taxon>
    </lineage>
</organism>
<reference evidence="1 2" key="1">
    <citation type="journal article" date="2014" name="Mol. Biol. Evol.">
        <title>Massive expansion of Ubiquitination-related gene families within the Chlamydiae.</title>
        <authorList>
            <person name="Domman D."/>
            <person name="Collingro A."/>
            <person name="Lagkouvardos I."/>
            <person name="Gehre L."/>
            <person name="Weinmaier T."/>
            <person name="Rattei T."/>
            <person name="Subtil A."/>
            <person name="Horn M."/>
        </authorList>
    </citation>
    <scope>NUCLEOTIDE SEQUENCE [LARGE SCALE GENOMIC DNA]</scope>
    <source>
        <strain evidence="1 2">OEW1</strain>
    </source>
</reference>
<accession>A0A0C1ENL1</accession>
<dbReference type="Proteomes" id="UP000031307">
    <property type="component" value="Unassembled WGS sequence"/>
</dbReference>
<proteinExistence type="predicted"/>
<evidence type="ECO:0008006" key="3">
    <source>
        <dbReference type="Google" id="ProtNLM"/>
    </source>
</evidence>
<dbReference type="SUPFAM" id="SSF56672">
    <property type="entry name" value="DNA/RNA polymerases"/>
    <property type="match status" value="1"/>
</dbReference>